<organism evidence="9 10">
    <name type="scientific">Prosthecochloris marina</name>
    <dbReference type="NCBI Taxonomy" id="2017681"/>
    <lineage>
        <taxon>Bacteria</taxon>
        <taxon>Pseudomonadati</taxon>
        <taxon>Chlorobiota</taxon>
        <taxon>Chlorobiia</taxon>
        <taxon>Chlorobiales</taxon>
        <taxon>Chlorobiaceae</taxon>
        <taxon>Prosthecochloris</taxon>
    </lineage>
</organism>
<dbReference type="GO" id="GO:0015562">
    <property type="term" value="F:efflux transmembrane transporter activity"/>
    <property type="evidence" value="ECO:0007669"/>
    <property type="project" value="InterPro"/>
</dbReference>
<comment type="subcellular location">
    <subcellularLocation>
        <location evidence="1">Cell outer membrane</location>
    </subcellularLocation>
</comment>
<gene>
    <name evidence="9" type="ORF">CR164_07745</name>
</gene>
<dbReference type="InterPro" id="IPR003423">
    <property type="entry name" value="OMP_efflux"/>
</dbReference>
<dbReference type="GO" id="GO:0015288">
    <property type="term" value="F:porin activity"/>
    <property type="evidence" value="ECO:0007669"/>
    <property type="project" value="TreeGrafter"/>
</dbReference>
<dbReference type="RefSeq" id="WP_110023373.1">
    <property type="nucleotide sequence ID" value="NZ_PDNZ01000005.1"/>
</dbReference>
<evidence type="ECO:0000256" key="8">
    <source>
        <dbReference type="SAM" id="SignalP"/>
    </source>
</evidence>
<name>A0A317T5B6_9CHLB</name>
<feature type="chain" id="PRO_5016351832" description="Transporter" evidence="8">
    <location>
        <begin position="30"/>
        <end position="463"/>
    </location>
</feature>
<dbReference type="PANTHER" id="PTHR30026:SF20">
    <property type="entry name" value="OUTER MEMBRANE PROTEIN TOLC"/>
    <property type="match status" value="1"/>
</dbReference>
<evidence type="ECO:0000313" key="10">
    <source>
        <dbReference type="Proteomes" id="UP000246278"/>
    </source>
</evidence>
<reference evidence="10" key="1">
    <citation type="submission" date="2017-10" db="EMBL/GenBank/DDBJ databases">
        <authorList>
            <person name="Gaisin V.A."/>
            <person name="Rysina M.S."/>
            <person name="Grouzdev D.S."/>
        </authorList>
    </citation>
    <scope>NUCLEOTIDE SEQUENCE [LARGE SCALE GENOMIC DNA]</scope>
    <source>
        <strain evidence="10">V1</strain>
    </source>
</reference>
<evidence type="ECO:0008006" key="11">
    <source>
        <dbReference type="Google" id="ProtNLM"/>
    </source>
</evidence>
<dbReference type="Pfam" id="PF02321">
    <property type="entry name" value="OEP"/>
    <property type="match status" value="2"/>
</dbReference>
<sequence length="463" mass="51405">MTNMYNYSNQARKIVTLLFLLLVPAQALKASEPSQTAFEKNLTIETAKQTALENNPGIRQTLARIRSAKAILGQAYASWLPTISANGGYIYRHIDIQPDYDPFNRVKGDITETTGSLQLNWLLFNGLARRAETLAAKYGVEQAKQTYADTQRLLMESVATAYYQAQLARENIRIAEKNAAFNRELEKNAQIQRKVGTAPRSEMLNFSIRAIQAESDSIRADRDYTVARTVLAELMGIDKTELSAELGPAPENTEITDVIPSYEQIITLALENRPDLSAVEAGINAAVQRKDAAKGSWLPTVNLTAGLNYDKQTGIDPDQEERNRYAGITARWDLFTGGKRSSVFQQKKAEVFALEAEKQQTILSIQSGIRQAIANAEAARKQWKRQESALKMTQQVRDDIELLYKTGSATLTRLNEAQTDLVRAQVLAASSKVEYLLALEELSSETGNIPTLSTPEENIAPVE</sequence>
<evidence type="ECO:0000256" key="1">
    <source>
        <dbReference type="ARBA" id="ARBA00004442"/>
    </source>
</evidence>
<comment type="similarity">
    <text evidence="2">Belongs to the outer membrane factor (OMF) (TC 1.B.17) family.</text>
</comment>
<dbReference type="PANTHER" id="PTHR30026">
    <property type="entry name" value="OUTER MEMBRANE PROTEIN TOLC"/>
    <property type="match status" value="1"/>
</dbReference>
<evidence type="ECO:0000256" key="6">
    <source>
        <dbReference type="ARBA" id="ARBA00023136"/>
    </source>
</evidence>
<keyword evidence="8" id="KW-0732">Signal</keyword>
<keyword evidence="7" id="KW-0998">Cell outer membrane</keyword>
<keyword evidence="10" id="KW-1185">Reference proteome</keyword>
<dbReference type="AlphaFoldDB" id="A0A317T5B6"/>
<comment type="caution">
    <text evidence="9">The sequence shown here is derived from an EMBL/GenBank/DDBJ whole genome shotgun (WGS) entry which is preliminary data.</text>
</comment>
<dbReference type="InterPro" id="IPR051906">
    <property type="entry name" value="TolC-like"/>
</dbReference>
<evidence type="ECO:0000256" key="4">
    <source>
        <dbReference type="ARBA" id="ARBA00022452"/>
    </source>
</evidence>
<evidence type="ECO:0000256" key="5">
    <source>
        <dbReference type="ARBA" id="ARBA00022692"/>
    </source>
</evidence>
<accession>A0A317T5B6</accession>
<dbReference type="GO" id="GO:0009279">
    <property type="term" value="C:cell outer membrane"/>
    <property type="evidence" value="ECO:0007669"/>
    <property type="project" value="UniProtKB-SubCell"/>
</dbReference>
<evidence type="ECO:0000313" key="9">
    <source>
        <dbReference type="EMBL" id="PWW81725.1"/>
    </source>
</evidence>
<keyword evidence="4" id="KW-1134">Transmembrane beta strand</keyword>
<keyword evidence="5" id="KW-0812">Transmembrane</keyword>
<proteinExistence type="inferred from homology"/>
<dbReference type="GO" id="GO:1990281">
    <property type="term" value="C:efflux pump complex"/>
    <property type="evidence" value="ECO:0007669"/>
    <property type="project" value="TreeGrafter"/>
</dbReference>
<keyword evidence="6" id="KW-0472">Membrane</keyword>
<dbReference type="EMBL" id="PDNZ01000005">
    <property type="protein sequence ID" value="PWW81725.1"/>
    <property type="molecule type" value="Genomic_DNA"/>
</dbReference>
<dbReference type="Proteomes" id="UP000246278">
    <property type="component" value="Unassembled WGS sequence"/>
</dbReference>
<feature type="signal peptide" evidence="8">
    <location>
        <begin position="1"/>
        <end position="29"/>
    </location>
</feature>
<evidence type="ECO:0000256" key="3">
    <source>
        <dbReference type="ARBA" id="ARBA00022448"/>
    </source>
</evidence>
<evidence type="ECO:0000256" key="2">
    <source>
        <dbReference type="ARBA" id="ARBA00007613"/>
    </source>
</evidence>
<dbReference type="SUPFAM" id="SSF56954">
    <property type="entry name" value="Outer membrane efflux proteins (OEP)"/>
    <property type="match status" value="1"/>
</dbReference>
<dbReference type="OrthoDB" id="367883at2"/>
<evidence type="ECO:0000256" key="7">
    <source>
        <dbReference type="ARBA" id="ARBA00023237"/>
    </source>
</evidence>
<keyword evidence="3" id="KW-0813">Transport</keyword>
<dbReference type="Gene3D" id="1.20.1600.10">
    <property type="entry name" value="Outer membrane efflux proteins (OEP)"/>
    <property type="match status" value="1"/>
</dbReference>
<protein>
    <recommendedName>
        <fullName evidence="11">Transporter</fullName>
    </recommendedName>
</protein>